<keyword evidence="6" id="KW-1185">Reference proteome</keyword>
<dbReference type="GO" id="GO:0009295">
    <property type="term" value="C:nucleoid"/>
    <property type="evidence" value="ECO:0007669"/>
    <property type="project" value="TreeGrafter"/>
</dbReference>
<dbReference type="Gene3D" id="2.40.50.140">
    <property type="entry name" value="Nucleic acid-binding proteins"/>
    <property type="match status" value="1"/>
</dbReference>
<dbReference type="PIRSF" id="PIRSF002070">
    <property type="entry name" value="SSB"/>
    <property type="match status" value="1"/>
</dbReference>
<feature type="region of interest" description="Disordered" evidence="4">
    <location>
        <begin position="119"/>
        <end position="148"/>
    </location>
</feature>
<dbReference type="OrthoDB" id="4427276at2"/>
<dbReference type="PANTHER" id="PTHR10302">
    <property type="entry name" value="SINGLE-STRANDED DNA-BINDING PROTEIN"/>
    <property type="match status" value="1"/>
</dbReference>
<evidence type="ECO:0000256" key="2">
    <source>
        <dbReference type="HAMAP-Rule" id="MF_00984"/>
    </source>
</evidence>
<keyword evidence="1 2" id="KW-0238">DNA-binding</keyword>
<evidence type="ECO:0000256" key="4">
    <source>
        <dbReference type="SAM" id="MobiDB-lite"/>
    </source>
</evidence>
<organism evidence="5 6">
    <name type="scientific">Microbacterium radiodurans</name>
    <dbReference type="NCBI Taxonomy" id="661398"/>
    <lineage>
        <taxon>Bacteria</taxon>
        <taxon>Bacillati</taxon>
        <taxon>Actinomycetota</taxon>
        <taxon>Actinomycetes</taxon>
        <taxon>Micrococcales</taxon>
        <taxon>Microbacteriaceae</taxon>
        <taxon>Microbacterium</taxon>
    </lineage>
</organism>
<dbReference type="InterPro" id="IPR012340">
    <property type="entry name" value="NA-bd_OB-fold"/>
</dbReference>
<accession>A0A5J5IS17</accession>
<dbReference type="Pfam" id="PF00436">
    <property type="entry name" value="SSB"/>
    <property type="match status" value="1"/>
</dbReference>
<dbReference type="InterPro" id="IPR000424">
    <property type="entry name" value="Primosome_PriB/ssb"/>
</dbReference>
<sequence>MSDHITVIGNVAATPELRRTGAGDPVTSFRVGSTSRRRDAQTGQWVDGETNWYRVSAFRGLGEHAFASVTKGQRVIVVGRLRVRRWESAGKSGTDVEIDAEAIGHDLLFGTSAFSRASAASPHQVASETDPAGSREGRASGEAPDSSAAVVDADGWAVAVSGDVPF</sequence>
<reference evidence="6" key="1">
    <citation type="submission" date="2019-09" db="EMBL/GenBank/DDBJ databases">
        <title>Mumia zhuanghuii sp. nov. isolated from the intestinal contents of plateau pika (Ochotona curzoniae) in the Qinghai-Tibet plateau of China.</title>
        <authorList>
            <person name="Tian Z."/>
        </authorList>
    </citation>
    <scope>NUCLEOTIDE SEQUENCE [LARGE SCALE GENOMIC DNA]</scope>
    <source>
        <strain evidence="6">DSM 25564</strain>
    </source>
</reference>
<gene>
    <name evidence="5" type="primary">ssb</name>
    <name evidence="5" type="ORF">F6B42_07555</name>
</gene>
<dbReference type="InterPro" id="IPR011344">
    <property type="entry name" value="ssDNA-bd"/>
</dbReference>
<proteinExistence type="inferred from homology"/>
<dbReference type="NCBIfam" id="TIGR00621">
    <property type="entry name" value="ssb"/>
    <property type="match status" value="1"/>
</dbReference>
<dbReference type="HAMAP" id="MF_00984">
    <property type="entry name" value="SSB"/>
    <property type="match status" value="1"/>
</dbReference>
<dbReference type="SUPFAM" id="SSF50249">
    <property type="entry name" value="Nucleic acid-binding proteins"/>
    <property type="match status" value="1"/>
</dbReference>
<name>A0A5J5IS17_9MICO</name>
<dbReference type="Proteomes" id="UP000327039">
    <property type="component" value="Unassembled WGS sequence"/>
</dbReference>
<comment type="caution">
    <text evidence="5">The sequence shown here is derived from an EMBL/GenBank/DDBJ whole genome shotgun (WGS) entry which is preliminary data.</text>
</comment>
<evidence type="ECO:0000313" key="6">
    <source>
        <dbReference type="Proteomes" id="UP000327039"/>
    </source>
</evidence>
<evidence type="ECO:0000313" key="5">
    <source>
        <dbReference type="EMBL" id="KAA9086841.1"/>
    </source>
</evidence>
<dbReference type="GO" id="GO:0003697">
    <property type="term" value="F:single-stranded DNA binding"/>
    <property type="evidence" value="ECO:0007669"/>
    <property type="project" value="UniProtKB-UniRule"/>
</dbReference>
<evidence type="ECO:0000256" key="3">
    <source>
        <dbReference type="PIRNR" id="PIRNR002070"/>
    </source>
</evidence>
<comment type="subunit">
    <text evidence="2">Homotetramer.</text>
</comment>
<evidence type="ECO:0000256" key="1">
    <source>
        <dbReference type="ARBA" id="ARBA00023125"/>
    </source>
</evidence>
<dbReference type="GO" id="GO:0006260">
    <property type="term" value="P:DNA replication"/>
    <property type="evidence" value="ECO:0007669"/>
    <property type="project" value="InterPro"/>
</dbReference>
<protein>
    <recommendedName>
        <fullName evidence="2 3">Single-stranded DNA-binding protein</fullName>
        <shortName evidence="2">SSB</shortName>
    </recommendedName>
</protein>
<dbReference type="PROSITE" id="PS50935">
    <property type="entry name" value="SSB"/>
    <property type="match status" value="1"/>
</dbReference>
<dbReference type="AlphaFoldDB" id="A0A5J5IS17"/>
<dbReference type="CDD" id="cd04496">
    <property type="entry name" value="SSB_OBF"/>
    <property type="match status" value="1"/>
</dbReference>
<comment type="caution">
    <text evidence="2">Lacks conserved residue(s) required for the propagation of feature annotation.</text>
</comment>
<dbReference type="PANTHER" id="PTHR10302:SF0">
    <property type="entry name" value="SINGLE-STRANDED DNA-BINDING PROTEIN, MITOCHONDRIAL"/>
    <property type="match status" value="1"/>
</dbReference>
<dbReference type="RefSeq" id="WP_150419010.1">
    <property type="nucleotide sequence ID" value="NZ_VYRZ01000002.1"/>
</dbReference>
<dbReference type="EMBL" id="VYRZ01000002">
    <property type="protein sequence ID" value="KAA9086841.1"/>
    <property type="molecule type" value="Genomic_DNA"/>
</dbReference>